<dbReference type="AlphaFoldDB" id="A0A0V0RU97"/>
<dbReference type="OrthoDB" id="10599613at2759"/>
<protein>
    <submittedName>
        <fullName evidence="2">Uncharacterized protein</fullName>
    </submittedName>
</protein>
<gene>
    <name evidence="2" type="ORF">T07_15082</name>
</gene>
<proteinExistence type="predicted"/>
<evidence type="ECO:0000313" key="2">
    <source>
        <dbReference type="EMBL" id="KRX18067.1"/>
    </source>
</evidence>
<name>A0A0V0RU97_9BILA</name>
<comment type="caution">
    <text evidence="2">The sequence shown here is derived from an EMBL/GenBank/DDBJ whole genome shotgun (WGS) entry which is preliminary data.</text>
</comment>
<keyword evidence="3" id="KW-1185">Reference proteome</keyword>
<sequence>MAYENFQTYVVHFFCSYEWLRLDFIFSQKFKRTQKRFLTLLYANKDRYNAALSSVRVQRMEQRKCENTDGTKQNKRRQEVNAISSGSVKQG</sequence>
<reference evidence="2 3" key="1">
    <citation type="submission" date="2015-01" db="EMBL/GenBank/DDBJ databases">
        <title>Evolution of Trichinella species and genotypes.</title>
        <authorList>
            <person name="Korhonen P.K."/>
            <person name="Edoardo P."/>
            <person name="Giuseppe L.R."/>
            <person name="Gasser R.B."/>
        </authorList>
    </citation>
    <scope>NUCLEOTIDE SEQUENCE [LARGE SCALE GENOMIC DNA]</scope>
    <source>
        <strain evidence="2">ISS37</strain>
    </source>
</reference>
<accession>A0A0V0RU97</accession>
<dbReference type="EMBL" id="JYDL01000078">
    <property type="protein sequence ID" value="KRX18067.1"/>
    <property type="molecule type" value="Genomic_DNA"/>
</dbReference>
<evidence type="ECO:0000256" key="1">
    <source>
        <dbReference type="SAM" id="MobiDB-lite"/>
    </source>
</evidence>
<dbReference type="Proteomes" id="UP000054630">
    <property type="component" value="Unassembled WGS sequence"/>
</dbReference>
<evidence type="ECO:0000313" key="3">
    <source>
        <dbReference type="Proteomes" id="UP000054630"/>
    </source>
</evidence>
<organism evidence="2 3">
    <name type="scientific">Trichinella nelsoni</name>
    <dbReference type="NCBI Taxonomy" id="6336"/>
    <lineage>
        <taxon>Eukaryota</taxon>
        <taxon>Metazoa</taxon>
        <taxon>Ecdysozoa</taxon>
        <taxon>Nematoda</taxon>
        <taxon>Enoplea</taxon>
        <taxon>Dorylaimia</taxon>
        <taxon>Trichinellida</taxon>
        <taxon>Trichinellidae</taxon>
        <taxon>Trichinella</taxon>
    </lineage>
</organism>
<feature type="region of interest" description="Disordered" evidence="1">
    <location>
        <begin position="63"/>
        <end position="91"/>
    </location>
</feature>
<feature type="compositionally biased region" description="Polar residues" evidence="1">
    <location>
        <begin position="81"/>
        <end position="91"/>
    </location>
</feature>